<dbReference type="PANTHER" id="PTHR40074">
    <property type="entry name" value="O-ACETYLTRANSFERASE WECH"/>
    <property type="match status" value="1"/>
</dbReference>
<evidence type="ECO:0000256" key="4">
    <source>
        <dbReference type="ARBA" id="ARBA00022692"/>
    </source>
</evidence>
<protein>
    <recommendedName>
        <fullName evidence="8">Acyltransferase 3 domain-containing protein</fullName>
    </recommendedName>
</protein>
<proteinExistence type="inferred from homology"/>
<feature type="transmembrane region" description="Helical" evidence="7">
    <location>
        <begin position="95"/>
        <end position="112"/>
    </location>
</feature>
<dbReference type="GO" id="GO:0009246">
    <property type="term" value="P:enterobacterial common antigen biosynthetic process"/>
    <property type="evidence" value="ECO:0007669"/>
    <property type="project" value="TreeGrafter"/>
</dbReference>
<evidence type="ECO:0000256" key="3">
    <source>
        <dbReference type="ARBA" id="ARBA00022475"/>
    </source>
</evidence>
<feature type="domain" description="Acyltransferase 3" evidence="8">
    <location>
        <begin position="24"/>
        <end position="338"/>
    </location>
</feature>
<dbReference type="GO" id="GO:0005886">
    <property type="term" value="C:plasma membrane"/>
    <property type="evidence" value="ECO:0007669"/>
    <property type="project" value="UniProtKB-SubCell"/>
</dbReference>
<evidence type="ECO:0000256" key="1">
    <source>
        <dbReference type="ARBA" id="ARBA00004651"/>
    </source>
</evidence>
<feature type="transmembrane region" description="Helical" evidence="7">
    <location>
        <begin position="171"/>
        <end position="191"/>
    </location>
</feature>
<evidence type="ECO:0000256" key="6">
    <source>
        <dbReference type="ARBA" id="ARBA00023136"/>
    </source>
</evidence>
<reference evidence="9 10" key="1">
    <citation type="submission" date="2015-12" db="EMBL/GenBank/DDBJ databases">
        <title>Draft Genome Sequence of Olsenella scatoligenes SK9K4T; a Producer of 3-Methylindole- (skatole) and 4-Methylphenol- (p-cresol) Isolated from Pig Feces.</title>
        <authorList>
            <person name="Li X."/>
            <person name="Borg B."/>
            <person name="Canibe N."/>
        </authorList>
    </citation>
    <scope>NUCLEOTIDE SEQUENCE [LARGE SCALE GENOMIC DNA]</scope>
    <source>
        <strain evidence="9 10">SK9K4</strain>
    </source>
</reference>
<dbReference type="GO" id="GO:0016413">
    <property type="term" value="F:O-acetyltransferase activity"/>
    <property type="evidence" value="ECO:0007669"/>
    <property type="project" value="TreeGrafter"/>
</dbReference>
<organism evidence="9 10">
    <name type="scientific">Tractidigestivibacter scatoligenes</name>
    <name type="common">Olsenella scatoligenes</name>
    <dbReference type="NCBI Taxonomy" id="1299998"/>
    <lineage>
        <taxon>Bacteria</taxon>
        <taxon>Bacillati</taxon>
        <taxon>Actinomycetota</taxon>
        <taxon>Coriobacteriia</taxon>
        <taxon>Coriobacteriales</taxon>
        <taxon>Atopobiaceae</taxon>
        <taxon>Tractidigestivibacter</taxon>
    </lineage>
</organism>
<feature type="transmembrane region" description="Helical" evidence="7">
    <location>
        <begin position="57"/>
        <end position="74"/>
    </location>
</feature>
<evidence type="ECO:0000256" key="2">
    <source>
        <dbReference type="ARBA" id="ARBA00007400"/>
    </source>
</evidence>
<keyword evidence="4 7" id="KW-0812">Transmembrane</keyword>
<evidence type="ECO:0000259" key="8">
    <source>
        <dbReference type="Pfam" id="PF01757"/>
    </source>
</evidence>
<evidence type="ECO:0000313" key="10">
    <source>
        <dbReference type="Proteomes" id="UP000054078"/>
    </source>
</evidence>
<dbReference type="RefSeq" id="WP_059053716.1">
    <property type="nucleotide sequence ID" value="NZ_LOJF01000001.1"/>
</dbReference>
<dbReference type="OrthoDB" id="3660600at2"/>
<evidence type="ECO:0000256" key="7">
    <source>
        <dbReference type="SAM" id="Phobius"/>
    </source>
</evidence>
<comment type="similarity">
    <text evidence="2">Belongs to the acyltransferase 3 family.</text>
</comment>
<name>A0A124EH44_TRASO</name>
<feature type="transmembrane region" description="Helical" evidence="7">
    <location>
        <begin position="197"/>
        <end position="216"/>
    </location>
</feature>
<feature type="transmembrane region" description="Helical" evidence="7">
    <location>
        <begin position="253"/>
        <end position="274"/>
    </location>
</feature>
<dbReference type="Pfam" id="PF01757">
    <property type="entry name" value="Acyl_transf_3"/>
    <property type="match status" value="1"/>
</dbReference>
<dbReference type="EMBL" id="LOJF01000001">
    <property type="protein sequence ID" value="KUH59427.1"/>
    <property type="molecule type" value="Genomic_DNA"/>
</dbReference>
<comment type="caution">
    <text evidence="9">The sequence shown here is derived from an EMBL/GenBank/DDBJ whole genome shotgun (WGS) entry which is preliminary data.</text>
</comment>
<feature type="transmembrane region" description="Helical" evidence="7">
    <location>
        <begin position="286"/>
        <end position="309"/>
    </location>
</feature>
<keyword evidence="3" id="KW-1003">Cell membrane</keyword>
<keyword evidence="10" id="KW-1185">Reference proteome</keyword>
<feature type="transmembrane region" description="Helical" evidence="7">
    <location>
        <begin position="321"/>
        <end position="346"/>
    </location>
</feature>
<sequence length="367" mass="40019">MAASQTTAAAVPAAGKASSRRLPEYDLVRVVAMVFVVAVHSLMVVDTSVRAGVITEVAGQSLFFTANALFFLLSGRFNLRDVPEGKLGDFYLKKFRGVILPALVIFFVRALYDLRADPVSLRHVVGYFVRGSLGQYSGIEYWFIFSLAKLLLAAPFLAPAFAHLSPKRAKAFLGIGLAWFAVLFVCNNAGVDFSWDFLFSGFVFPFCLGPSIEELLSGRRARRALAVVAPLSWIATTYLVLQGWRTGAFDNSPLYMLLSFGIYIGLLSLGRRLAARGSLDGRLGSVISFVARHSFTVYLVHLMILMPIAHRIPGGCGMVSLAFYPLVIVLVVLLSLGVAVVLDTVLVKPCQALLDRIVSRFRARGDA</sequence>
<comment type="subcellular location">
    <subcellularLocation>
        <location evidence="1">Cell membrane</location>
        <topology evidence="1">Multi-pass membrane protein</topology>
    </subcellularLocation>
</comment>
<dbReference type="PANTHER" id="PTHR40074:SF2">
    <property type="entry name" value="O-ACETYLTRANSFERASE WECH"/>
    <property type="match status" value="1"/>
</dbReference>
<dbReference type="AlphaFoldDB" id="A0A124EH44"/>
<gene>
    <name evidence="9" type="ORF">AUL39_03705</name>
</gene>
<dbReference type="STRING" id="1299998.AUL39_03705"/>
<dbReference type="InterPro" id="IPR002656">
    <property type="entry name" value="Acyl_transf_3_dom"/>
</dbReference>
<feature type="transmembrane region" description="Helical" evidence="7">
    <location>
        <begin position="223"/>
        <end position="241"/>
    </location>
</feature>
<dbReference type="Proteomes" id="UP000054078">
    <property type="component" value="Unassembled WGS sequence"/>
</dbReference>
<keyword evidence="5 7" id="KW-1133">Transmembrane helix</keyword>
<evidence type="ECO:0000313" key="9">
    <source>
        <dbReference type="EMBL" id="KUH59427.1"/>
    </source>
</evidence>
<evidence type="ECO:0000256" key="5">
    <source>
        <dbReference type="ARBA" id="ARBA00022989"/>
    </source>
</evidence>
<keyword evidence="6 7" id="KW-0472">Membrane</keyword>
<accession>A0A124EH44</accession>
<feature type="transmembrane region" description="Helical" evidence="7">
    <location>
        <begin position="27"/>
        <end position="45"/>
    </location>
</feature>
<feature type="transmembrane region" description="Helical" evidence="7">
    <location>
        <begin position="141"/>
        <end position="164"/>
    </location>
</feature>